<evidence type="ECO:0000256" key="6">
    <source>
        <dbReference type="HAMAP-Rule" id="MF_00073"/>
    </source>
</evidence>
<dbReference type="PANTHER" id="PTHR11078:SF3">
    <property type="entry name" value="ANTITERMINATION NUSB DOMAIN-CONTAINING PROTEIN"/>
    <property type="match status" value="1"/>
</dbReference>
<accession>A0A8J6PAB7</accession>
<dbReference type="GO" id="GO:0006353">
    <property type="term" value="P:DNA-templated transcription termination"/>
    <property type="evidence" value="ECO:0007669"/>
    <property type="project" value="UniProtKB-UniRule"/>
</dbReference>
<dbReference type="HAMAP" id="MF_00073">
    <property type="entry name" value="NusB"/>
    <property type="match status" value="1"/>
</dbReference>
<keyword evidence="4 6" id="KW-0805">Transcription regulation</keyword>
<evidence type="ECO:0000256" key="2">
    <source>
        <dbReference type="ARBA" id="ARBA00022814"/>
    </source>
</evidence>
<dbReference type="InterPro" id="IPR035926">
    <property type="entry name" value="NusB-like_sf"/>
</dbReference>
<evidence type="ECO:0000313" key="9">
    <source>
        <dbReference type="Proteomes" id="UP000632659"/>
    </source>
</evidence>
<evidence type="ECO:0000256" key="1">
    <source>
        <dbReference type="ARBA" id="ARBA00005952"/>
    </source>
</evidence>
<dbReference type="Proteomes" id="UP000632659">
    <property type="component" value="Unassembled WGS sequence"/>
</dbReference>
<evidence type="ECO:0000256" key="5">
    <source>
        <dbReference type="ARBA" id="ARBA00023163"/>
    </source>
</evidence>
<reference evidence="8" key="1">
    <citation type="submission" date="2020-08" db="EMBL/GenBank/DDBJ databases">
        <title>Genome public.</title>
        <authorList>
            <person name="Liu C."/>
            <person name="Sun Q."/>
        </authorList>
    </citation>
    <scope>NUCLEOTIDE SEQUENCE</scope>
    <source>
        <strain evidence="8">NSJ-15</strain>
    </source>
</reference>
<proteinExistence type="inferred from homology"/>
<name>A0A8J6PAB7_9FIRM</name>
<dbReference type="GO" id="GO:0031564">
    <property type="term" value="P:transcription antitermination"/>
    <property type="evidence" value="ECO:0007669"/>
    <property type="project" value="UniProtKB-KW"/>
</dbReference>
<evidence type="ECO:0000256" key="3">
    <source>
        <dbReference type="ARBA" id="ARBA00022884"/>
    </source>
</evidence>
<dbReference type="InterPro" id="IPR011605">
    <property type="entry name" value="NusB_fam"/>
</dbReference>
<dbReference type="GO" id="GO:0005829">
    <property type="term" value="C:cytosol"/>
    <property type="evidence" value="ECO:0007669"/>
    <property type="project" value="TreeGrafter"/>
</dbReference>
<evidence type="ECO:0000259" key="7">
    <source>
        <dbReference type="Pfam" id="PF01029"/>
    </source>
</evidence>
<dbReference type="GO" id="GO:0003723">
    <property type="term" value="F:RNA binding"/>
    <property type="evidence" value="ECO:0007669"/>
    <property type="project" value="UniProtKB-UniRule"/>
</dbReference>
<dbReference type="InterPro" id="IPR006027">
    <property type="entry name" value="NusB_RsmB_TIM44"/>
</dbReference>
<dbReference type="NCBIfam" id="TIGR01951">
    <property type="entry name" value="nusB"/>
    <property type="match status" value="1"/>
</dbReference>
<dbReference type="Gene3D" id="1.10.940.10">
    <property type="entry name" value="NusB-like"/>
    <property type="match status" value="1"/>
</dbReference>
<organism evidence="8 9">
    <name type="scientific">Massiliimalia timonensis</name>
    <dbReference type="NCBI Taxonomy" id="1987501"/>
    <lineage>
        <taxon>Bacteria</taxon>
        <taxon>Bacillati</taxon>
        <taxon>Bacillota</taxon>
        <taxon>Clostridia</taxon>
        <taxon>Eubacteriales</taxon>
        <taxon>Oscillospiraceae</taxon>
        <taxon>Massiliimalia</taxon>
    </lineage>
</organism>
<dbReference type="AlphaFoldDB" id="A0A8J6PAB7"/>
<dbReference type="RefSeq" id="WP_154824647.1">
    <property type="nucleotide sequence ID" value="NZ_JACRTL010000001.1"/>
</dbReference>
<evidence type="ECO:0000313" key="8">
    <source>
        <dbReference type="EMBL" id="MBC8609833.1"/>
    </source>
</evidence>
<keyword evidence="9" id="KW-1185">Reference proteome</keyword>
<feature type="domain" description="NusB/RsmB/TIM44" evidence="7">
    <location>
        <begin position="5"/>
        <end position="128"/>
    </location>
</feature>
<dbReference type="EMBL" id="JACRTL010000001">
    <property type="protein sequence ID" value="MBC8609833.1"/>
    <property type="molecule type" value="Genomic_DNA"/>
</dbReference>
<gene>
    <name evidence="6 8" type="primary">nusB</name>
    <name evidence="8" type="ORF">H8702_01685</name>
</gene>
<comment type="similarity">
    <text evidence="1 6">Belongs to the NusB family.</text>
</comment>
<keyword evidence="3 6" id="KW-0694">RNA-binding</keyword>
<comment type="function">
    <text evidence="6">Involved in transcription antitermination. Required for transcription of ribosomal RNA (rRNA) genes. Binds specifically to the boxA antiterminator sequence of the ribosomal RNA (rrn) operons.</text>
</comment>
<dbReference type="Pfam" id="PF01029">
    <property type="entry name" value="NusB"/>
    <property type="match status" value="1"/>
</dbReference>
<dbReference type="SUPFAM" id="SSF48013">
    <property type="entry name" value="NusB-like"/>
    <property type="match status" value="1"/>
</dbReference>
<evidence type="ECO:0000256" key="4">
    <source>
        <dbReference type="ARBA" id="ARBA00023015"/>
    </source>
</evidence>
<protein>
    <recommendedName>
        <fullName evidence="6">Transcription antitermination protein NusB</fullName>
    </recommendedName>
    <alternativeName>
        <fullName evidence="6">Antitermination factor NusB</fullName>
    </alternativeName>
</protein>
<keyword evidence="2 6" id="KW-0889">Transcription antitermination</keyword>
<dbReference type="PANTHER" id="PTHR11078">
    <property type="entry name" value="N UTILIZATION SUBSTANCE PROTEIN B-RELATED"/>
    <property type="match status" value="1"/>
</dbReference>
<sequence>MTRHQMREAAFMLTFERIFTTDSVEEIVDTAKECDSFEINEQAIALFRGVDEHREELDGIIAKHLKNWSIGRISKVSLAVLRIAVYEMKYCDDISDEIAISEAVKIAQTYTLKDDVTFVNGVLASVSRA</sequence>
<keyword evidence="5 6" id="KW-0804">Transcription</keyword>
<comment type="caution">
    <text evidence="8">The sequence shown here is derived from an EMBL/GenBank/DDBJ whole genome shotgun (WGS) entry which is preliminary data.</text>
</comment>